<accession>A0AA91Z6P9</accession>
<dbReference type="RefSeq" id="WP_096346278.1">
    <property type="nucleotide sequence ID" value="NZ_CP033116.1"/>
</dbReference>
<dbReference type="AlphaFoldDB" id="A0AA91Z6P9"/>
<name>A0AA91Z6P9_9GAMM</name>
<keyword evidence="5" id="KW-1185">Reference proteome</keyword>
<feature type="transmembrane region" description="Helical" evidence="1">
    <location>
        <begin position="222"/>
        <end position="246"/>
    </location>
</feature>
<keyword evidence="1" id="KW-0472">Membrane</keyword>
<organism evidence="2 4">
    <name type="scientific">Halopseudomonas pelagia</name>
    <dbReference type="NCBI Taxonomy" id="553151"/>
    <lineage>
        <taxon>Bacteria</taxon>
        <taxon>Pseudomonadati</taxon>
        <taxon>Pseudomonadota</taxon>
        <taxon>Gammaproteobacteria</taxon>
        <taxon>Pseudomonadales</taxon>
        <taxon>Pseudomonadaceae</taxon>
        <taxon>Halopseudomonas</taxon>
    </lineage>
</organism>
<dbReference type="EMBL" id="NWMT01000088">
    <property type="protein sequence ID" value="PCC99949.1"/>
    <property type="molecule type" value="Genomic_DNA"/>
</dbReference>
<sequence length="256" mass="27387">MPINLARRLAGRKRSTDANRHLGFVLAFVAGATNAGGFMAVQQHTSHMTGIVASMADNIALGGYGLVLSGIGGLLCFLLGAACTAVMVNYSRRQKMHGVFALPLLLEAALLLCFGLLGAKLSTISGLFVPVTVMLLCFIMGLQNALITKLSNAEIRTTHVTGIVTDIGIELGKLVYWNADKSLTLPKVSANRSRLTVLSLLLMSFFLGGVIGALGFKHIGYIATVPLALALVVLAIVPAVDDLLFLRRRSMRRRRR</sequence>
<feature type="transmembrane region" description="Helical" evidence="1">
    <location>
        <begin position="61"/>
        <end position="88"/>
    </location>
</feature>
<reference evidence="3 5" key="2">
    <citation type="submission" date="2018-10" db="EMBL/GenBank/DDBJ databases">
        <title>Complete genome sequence of Pseudomonas pelagia strain Kongs-67.</title>
        <authorList>
            <person name="Sinha R.K."/>
            <person name="Krishnan K."/>
        </authorList>
    </citation>
    <scope>NUCLEOTIDE SEQUENCE [LARGE SCALE GENOMIC DNA]</scope>
    <source>
        <strain evidence="3 5">Kongs-67</strain>
    </source>
</reference>
<evidence type="ECO:0000256" key="1">
    <source>
        <dbReference type="SAM" id="Phobius"/>
    </source>
</evidence>
<protein>
    <submittedName>
        <fullName evidence="3">DUF1275 domain-containing protein</fullName>
    </submittedName>
</protein>
<feature type="transmembrane region" description="Helical" evidence="1">
    <location>
        <begin position="21"/>
        <end position="41"/>
    </location>
</feature>
<evidence type="ECO:0000313" key="3">
    <source>
        <dbReference type="EMBL" id="QFY56189.1"/>
    </source>
</evidence>
<feature type="transmembrane region" description="Helical" evidence="1">
    <location>
        <begin position="127"/>
        <end position="147"/>
    </location>
</feature>
<dbReference type="InterPro" id="IPR010699">
    <property type="entry name" value="DUF1275"/>
</dbReference>
<dbReference type="PANTHER" id="PTHR37314">
    <property type="entry name" value="SLR0142 PROTEIN"/>
    <property type="match status" value="1"/>
</dbReference>
<dbReference type="PANTHER" id="PTHR37314:SF4">
    <property type="entry name" value="UPF0700 TRANSMEMBRANE PROTEIN YOAK"/>
    <property type="match status" value="1"/>
</dbReference>
<proteinExistence type="predicted"/>
<keyword evidence="1" id="KW-1133">Transmembrane helix</keyword>
<evidence type="ECO:0000313" key="4">
    <source>
        <dbReference type="Proteomes" id="UP000243750"/>
    </source>
</evidence>
<reference evidence="2 4" key="1">
    <citation type="submission" date="2017-09" db="EMBL/GenBank/DDBJ databases">
        <title>Bacterial and phytoplankton interrelationship in Kongsfjorden, an Arctic fjord.</title>
        <authorList>
            <person name="Sinha R."/>
            <person name="Krishnan K."/>
        </authorList>
    </citation>
    <scope>NUCLEOTIDE SEQUENCE [LARGE SCALE GENOMIC DNA]</scope>
    <source>
        <strain evidence="2 4">58</strain>
    </source>
</reference>
<feature type="transmembrane region" description="Helical" evidence="1">
    <location>
        <begin position="195"/>
        <end position="216"/>
    </location>
</feature>
<dbReference type="Proteomes" id="UP000344571">
    <property type="component" value="Chromosome"/>
</dbReference>
<dbReference type="Pfam" id="PF06912">
    <property type="entry name" value="DUF1275"/>
    <property type="match status" value="1"/>
</dbReference>
<keyword evidence="1" id="KW-0812">Transmembrane</keyword>
<dbReference type="Proteomes" id="UP000243750">
    <property type="component" value="Unassembled WGS sequence"/>
</dbReference>
<feature type="transmembrane region" description="Helical" evidence="1">
    <location>
        <begin position="100"/>
        <end position="121"/>
    </location>
</feature>
<gene>
    <name evidence="2" type="ORF">CO192_09080</name>
    <name evidence="3" type="ORF">EAO82_07315</name>
</gene>
<evidence type="ECO:0000313" key="2">
    <source>
        <dbReference type="EMBL" id="PCC99949.1"/>
    </source>
</evidence>
<dbReference type="EMBL" id="CP033116">
    <property type="protein sequence ID" value="QFY56189.1"/>
    <property type="molecule type" value="Genomic_DNA"/>
</dbReference>
<evidence type="ECO:0000313" key="5">
    <source>
        <dbReference type="Proteomes" id="UP000344571"/>
    </source>
</evidence>